<dbReference type="Proteomes" id="UP000342300">
    <property type="component" value="Unassembled WGS sequence"/>
</dbReference>
<protein>
    <recommendedName>
        <fullName evidence="9">Cytochrome P450</fullName>
    </recommendedName>
</protein>
<keyword evidence="5 6" id="KW-0349">Heme</keyword>
<dbReference type="PROSITE" id="PS00086">
    <property type="entry name" value="CYTOCHROME_P450"/>
    <property type="match status" value="1"/>
</dbReference>
<evidence type="ECO:0000256" key="2">
    <source>
        <dbReference type="ARBA" id="ARBA00010617"/>
    </source>
</evidence>
<dbReference type="InterPro" id="IPR002403">
    <property type="entry name" value="Cyt_P450_E_grp-IV"/>
</dbReference>
<dbReference type="PRINTS" id="PR00465">
    <property type="entry name" value="EP450IV"/>
</dbReference>
<dbReference type="GO" id="GO:0016705">
    <property type="term" value="F:oxidoreductase activity, acting on paired donors, with incorporation or reduction of molecular oxygen"/>
    <property type="evidence" value="ECO:0007669"/>
    <property type="project" value="InterPro"/>
</dbReference>
<dbReference type="PANTHER" id="PTHR24305:SF166">
    <property type="entry name" value="CYTOCHROME P450 12A4, MITOCHONDRIAL-RELATED"/>
    <property type="match status" value="1"/>
</dbReference>
<comment type="cofactor">
    <cofactor evidence="1 5">
        <name>heme</name>
        <dbReference type="ChEBI" id="CHEBI:30413"/>
    </cofactor>
</comment>
<dbReference type="InterPro" id="IPR050121">
    <property type="entry name" value="Cytochrome_P450_monoxygenase"/>
</dbReference>
<keyword evidence="3 5" id="KW-0479">Metal-binding</keyword>
<dbReference type="EMBL" id="PDHS01000076">
    <property type="protein sequence ID" value="MQM29699.1"/>
    <property type="molecule type" value="Genomic_DNA"/>
</dbReference>
<dbReference type="InterPro" id="IPR036396">
    <property type="entry name" value="Cyt_P450_sf"/>
</dbReference>
<sequence>MGLILSLAGRLAGRSALMTRLAGRLVARELRQLKGKPVERQLLVYDLPETQLALANDLRVIDTLLSDRAGTFPKAAALERLLRPLVGGGVFGQPGGDAVKQARRIFLRALVRIPEQRVRSVASELTRAYLADWQRQGQPVAIPSELSRLTIDIVSEASLGGRFSAAEGKRFVALFFAYHQRANPVLLLLGGQAPAAQQALVERMGLAAIGAEMRALIRQRFLVPLLDDRPLAERAPFAAALLEAAAMGRGAEASPAQDEARQTAMLDEIAVMLLAGHETTASVLSWLLWELADAPQEQDTAARLIAAARLGEGQNADADAASQQQVAVDAEKAAARQLAALTQEALRLYPPIAFLLRETTAAVSFRERPICAGGFVVVSPWTIQRHRALWSAPDRFDPGRWLAAEPPPAMAERLAMIPFGYGPRVCPGKRFAEVEMQAILSELLGSCHIARRRGRAPNPLGTLTSRPDYDFCLQITPRGPG</sequence>
<comment type="caution">
    <text evidence="7">The sequence shown here is derived from an EMBL/GenBank/DDBJ whole genome shotgun (WGS) entry which is preliminary data.</text>
</comment>
<keyword evidence="6" id="KW-0503">Monooxygenase</keyword>
<dbReference type="PRINTS" id="PR00385">
    <property type="entry name" value="P450"/>
</dbReference>
<evidence type="ECO:0000256" key="1">
    <source>
        <dbReference type="ARBA" id="ARBA00001971"/>
    </source>
</evidence>
<evidence type="ECO:0000313" key="8">
    <source>
        <dbReference type="Proteomes" id="UP000342300"/>
    </source>
</evidence>
<dbReference type="InterPro" id="IPR001128">
    <property type="entry name" value="Cyt_P450"/>
</dbReference>
<dbReference type="AlphaFoldDB" id="A0A6A7RQU4"/>
<reference evidence="7 8" key="1">
    <citation type="submission" date="2017-09" db="EMBL/GenBank/DDBJ databases">
        <title>Metagenomic Analysis Reveals Denitrifying Candidatus Accumulibacter and Flanking Population as a Source of N2O.</title>
        <authorList>
            <person name="Gao H."/>
            <person name="Mao Y."/>
            <person name="Zhao X."/>
            <person name="Liu W.-T."/>
            <person name="Zhang T."/>
            <person name="Wells G."/>
        </authorList>
    </citation>
    <scope>NUCLEOTIDE SEQUENCE [LARGE SCALE GENOMIC DNA]</scope>
    <source>
        <strain evidence="7">CANDO_2_IC</strain>
    </source>
</reference>
<evidence type="ECO:0000256" key="5">
    <source>
        <dbReference type="PIRSR" id="PIRSR602403-1"/>
    </source>
</evidence>
<keyword evidence="4 5" id="KW-0408">Iron</keyword>
<evidence type="ECO:0000256" key="6">
    <source>
        <dbReference type="RuleBase" id="RU000461"/>
    </source>
</evidence>
<evidence type="ECO:0000313" key="7">
    <source>
        <dbReference type="EMBL" id="MQM29699.1"/>
    </source>
</evidence>
<proteinExistence type="inferred from homology"/>
<evidence type="ECO:0000256" key="3">
    <source>
        <dbReference type="ARBA" id="ARBA00022723"/>
    </source>
</evidence>
<dbReference type="PANTHER" id="PTHR24305">
    <property type="entry name" value="CYTOCHROME P450"/>
    <property type="match status" value="1"/>
</dbReference>
<dbReference type="InterPro" id="IPR017972">
    <property type="entry name" value="Cyt_P450_CS"/>
</dbReference>
<dbReference type="Pfam" id="PF00067">
    <property type="entry name" value="p450"/>
    <property type="match status" value="1"/>
</dbReference>
<evidence type="ECO:0000256" key="4">
    <source>
        <dbReference type="ARBA" id="ARBA00023004"/>
    </source>
</evidence>
<dbReference type="GO" id="GO:0005506">
    <property type="term" value="F:iron ion binding"/>
    <property type="evidence" value="ECO:0007669"/>
    <property type="project" value="InterPro"/>
</dbReference>
<organism evidence="7 8">
    <name type="scientific">Candidatus Accumulibacter phosphatis</name>
    <dbReference type="NCBI Taxonomy" id="327160"/>
    <lineage>
        <taxon>Bacteria</taxon>
        <taxon>Pseudomonadati</taxon>
        <taxon>Pseudomonadota</taxon>
        <taxon>Betaproteobacteria</taxon>
        <taxon>Candidatus Accumulibacter</taxon>
    </lineage>
</organism>
<comment type="similarity">
    <text evidence="2 6">Belongs to the cytochrome P450 family.</text>
</comment>
<feature type="binding site" description="axial binding residue" evidence="5">
    <location>
        <position position="426"/>
    </location>
    <ligand>
        <name>heme</name>
        <dbReference type="ChEBI" id="CHEBI:30413"/>
    </ligand>
    <ligandPart>
        <name>Fe</name>
        <dbReference type="ChEBI" id="CHEBI:18248"/>
    </ligandPart>
</feature>
<dbReference type="SUPFAM" id="SSF48264">
    <property type="entry name" value="Cytochrome P450"/>
    <property type="match status" value="1"/>
</dbReference>
<name>A0A6A7RQU4_9PROT</name>
<dbReference type="GO" id="GO:0020037">
    <property type="term" value="F:heme binding"/>
    <property type="evidence" value="ECO:0007669"/>
    <property type="project" value="InterPro"/>
</dbReference>
<dbReference type="GO" id="GO:0004497">
    <property type="term" value="F:monooxygenase activity"/>
    <property type="evidence" value="ECO:0007669"/>
    <property type="project" value="UniProtKB-KW"/>
</dbReference>
<evidence type="ECO:0008006" key="9">
    <source>
        <dbReference type="Google" id="ProtNLM"/>
    </source>
</evidence>
<accession>A0A6A7RQU4</accession>
<gene>
    <name evidence="7" type="ORF">CRU78_03765</name>
</gene>
<keyword evidence="6" id="KW-0560">Oxidoreductase</keyword>
<dbReference type="Gene3D" id="1.10.630.10">
    <property type="entry name" value="Cytochrome P450"/>
    <property type="match status" value="1"/>
</dbReference>